<proteinExistence type="predicted"/>
<name>A0ABN8P8C1_9CNID</name>
<protein>
    <submittedName>
        <fullName evidence="1">Uncharacterized protein</fullName>
    </submittedName>
</protein>
<accession>A0ABN8P8C1</accession>
<reference evidence="1 2" key="1">
    <citation type="submission" date="2022-05" db="EMBL/GenBank/DDBJ databases">
        <authorList>
            <consortium name="Genoscope - CEA"/>
            <person name="William W."/>
        </authorList>
    </citation>
    <scope>NUCLEOTIDE SEQUENCE [LARGE SCALE GENOMIC DNA]</scope>
</reference>
<comment type="caution">
    <text evidence="1">The sequence shown here is derived from an EMBL/GenBank/DDBJ whole genome shotgun (WGS) entry which is preliminary data.</text>
</comment>
<organism evidence="1 2">
    <name type="scientific">Porites lobata</name>
    <dbReference type="NCBI Taxonomy" id="104759"/>
    <lineage>
        <taxon>Eukaryota</taxon>
        <taxon>Metazoa</taxon>
        <taxon>Cnidaria</taxon>
        <taxon>Anthozoa</taxon>
        <taxon>Hexacorallia</taxon>
        <taxon>Scleractinia</taxon>
        <taxon>Fungiina</taxon>
        <taxon>Poritidae</taxon>
        <taxon>Porites</taxon>
    </lineage>
</organism>
<dbReference type="Proteomes" id="UP001159405">
    <property type="component" value="Unassembled WGS sequence"/>
</dbReference>
<dbReference type="EMBL" id="CALNXK010000059">
    <property type="protein sequence ID" value="CAH3137600.1"/>
    <property type="molecule type" value="Genomic_DNA"/>
</dbReference>
<evidence type="ECO:0000313" key="2">
    <source>
        <dbReference type="Proteomes" id="UP001159405"/>
    </source>
</evidence>
<keyword evidence="2" id="KW-1185">Reference proteome</keyword>
<sequence length="125" mass="14658">MYELHGENLTPKITRLIKEKLALIPDTKLVIGHDQLANQSIARETLEVYFPWDILLATVREHLEKRWQTLDLISVMQEVKRTLANSHARHRFPRRDGPTVRENLSCIPRLQKVDKSLRKVVSKQE</sequence>
<gene>
    <name evidence="1" type="ORF">PLOB_00039075</name>
</gene>
<evidence type="ECO:0000313" key="1">
    <source>
        <dbReference type="EMBL" id="CAH3137600.1"/>
    </source>
</evidence>